<dbReference type="InterPro" id="IPR004014">
    <property type="entry name" value="ATPase_P-typ_cation-transptr_N"/>
</dbReference>
<dbReference type="GO" id="GO:0005391">
    <property type="term" value="F:P-type sodium:potassium-exchanging transporter activity"/>
    <property type="evidence" value="ECO:0007669"/>
    <property type="project" value="TreeGrafter"/>
</dbReference>
<dbReference type="SUPFAM" id="SSF81660">
    <property type="entry name" value="Metal cation-transporting ATPase, ATP-binding domain N"/>
    <property type="match status" value="1"/>
</dbReference>
<evidence type="ECO:0000256" key="7">
    <source>
        <dbReference type="ARBA" id="ARBA00022842"/>
    </source>
</evidence>
<dbReference type="AlphaFoldDB" id="A0A9X2WFI4"/>
<dbReference type="SFLD" id="SFLDS00003">
    <property type="entry name" value="Haloacid_Dehalogenase"/>
    <property type="match status" value="1"/>
</dbReference>
<dbReference type="GO" id="GO:0030007">
    <property type="term" value="P:intracellular potassium ion homeostasis"/>
    <property type="evidence" value="ECO:0007669"/>
    <property type="project" value="TreeGrafter"/>
</dbReference>
<dbReference type="Pfam" id="PF00690">
    <property type="entry name" value="Cation_ATPase_N"/>
    <property type="match status" value="1"/>
</dbReference>
<keyword evidence="3" id="KW-0597">Phosphoprotein</keyword>
<feature type="transmembrane region" description="Helical" evidence="11">
    <location>
        <begin position="98"/>
        <end position="114"/>
    </location>
</feature>
<dbReference type="PANTHER" id="PTHR43294:SF20">
    <property type="entry name" value="P-TYPE ATPASE"/>
    <property type="match status" value="1"/>
</dbReference>
<dbReference type="InterPro" id="IPR023214">
    <property type="entry name" value="HAD_sf"/>
</dbReference>
<evidence type="ECO:0000256" key="5">
    <source>
        <dbReference type="ARBA" id="ARBA00022741"/>
    </source>
</evidence>
<dbReference type="GO" id="GO:0005524">
    <property type="term" value="F:ATP binding"/>
    <property type="evidence" value="ECO:0007669"/>
    <property type="project" value="UniProtKB-KW"/>
</dbReference>
<dbReference type="SMART" id="SM00831">
    <property type="entry name" value="Cation_ATPase_N"/>
    <property type="match status" value="1"/>
</dbReference>
<feature type="transmembrane region" description="Helical" evidence="11">
    <location>
        <begin position="786"/>
        <end position="805"/>
    </location>
</feature>
<feature type="transmembrane region" description="Helical" evidence="11">
    <location>
        <begin position="286"/>
        <end position="314"/>
    </location>
</feature>
<feature type="domain" description="Cation-transporting P-type ATPase N-terminal" evidence="12">
    <location>
        <begin position="21"/>
        <end position="94"/>
    </location>
</feature>
<dbReference type="InterPro" id="IPR036412">
    <property type="entry name" value="HAD-like_sf"/>
</dbReference>
<comment type="similarity">
    <text evidence="2">Belongs to the cation transport ATPase (P-type) (TC 3.A.3) family. Type IIA subfamily.</text>
</comment>
<evidence type="ECO:0000256" key="11">
    <source>
        <dbReference type="SAM" id="Phobius"/>
    </source>
</evidence>
<feature type="transmembrane region" description="Helical" evidence="11">
    <location>
        <begin position="70"/>
        <end position="92"/>
    </location>
</feature>
<gene>
    <name evidence="13" type="ORF">NYR02_10525</name>
</gene>
<dbReference type="InterPro" id="IPR008250">
    <property type="entry name" value="ATPase_P-typ_transduc_dom_A_sf"/>
</dbReference>
<evidence type="ECO:0000256" key="6">
    <source>
        <dbReference type="ARBA" id="ARBA00022840"/>
    </source>
</evidence>
<dbReference type="FunFam" id="2.70.150.10:FF:000160">
    <property type="entry name" value="Sarcoplasmic/endoplasmic reticulum calcium ATPase 1"/>
    <property type="match status" value="1"/>
</dbReference>
<keyword evidence="14" id="KW-1185">Reference proteome</keyword>
<dbReference type="GO" id="GO:0016887">
    <property type="term" value="F:ATP hydrolysis activity"/>
    <property type="evidence" value="ECO:0007669"/>
    <property type="project" value="InterPro"/>
</dbReference>
<dbReference type="GO" id="GO:1902600">
    <property type="term" value="P:proton transmembrane transport"/>
    <property type="evidence" value="ECO:0007669"/>
    <property type="project" value="TreeGrafter"/>
</dbReference>
<dbReference type="SUPFAM" id="SSF81653">
    <property type="entry name" value="Calcium ATPase, transduction domain A"/>
    <property type="match status" value="1"/>
</dbReference>
<dbReference type="GO" id="GO:0006883">
    <property type="term" value="P:intracellular sodium ion homeostasis"/>
    <property type="evidence" value="ECO:0007669"/>
    <property type="project" value="TreeGrafter"/>
</dbReference>
<dbReference type="GO" id="GO:0012505">
    <property type="term" value="C:endomembrane system"/>
    <property type="evidence" value="ECO:0007669"/>
    <property type="project" value="UniProtKB-SubCell"/>
</dbReference>
<dbReference type="GO" id="GO:1990573">
    <property type="term" value="P:potassium ion import across plasma membrane"/>
    <property type="evidence" value="ECO:0007669"/>
    <property type="project" value="TreeGrafter"/>
</dbReference>
<reference evidence="13" key="2">
    <citation type="submission" date="2022-08" db="EMBL/GenBank/DDBJ databases">
        <authorList>
            <person name="Dong C."/>
        </authorList>
    </citation>
    <scope>NUCLEOTIDE SEQUENCE</scope>
    <source>
        <strain evidence="13">59MF3M-4</strain>
    </source>
</reference>
<evidence type="ECO:0000256" key="10">
    <source>
        <dbReference type="ARBA" id="ARBA00023136"/>
    </source>
</evidence>
<dbReference type="Proteomes" id="UP001147830">
    <property type="component" value="Unassembled WGS sequence"/>
</dbReference>
<keyword evidence="5" id="KW-0547">Nucleotide-binding</keyword>
<comment type="caution">
    <text evidence="13">The sequence shown here is derived from an EMBL/GenBank/DDBJ whole genome shotgun (WGS) entry which is preliminary data.</text>
</comment>
<name>A0A9X2WFI4_9GAMM</name>
<dbReference type="EMBL" id="JAOANI010000018">
    <property type="protein sequence ID" value="MCT7359458.1"/>
    <property type="molecule type" value="Genomic_DNA"/>
</dbReference>
<sequence length="920" mass="98028">MTPCAGTSPTVAVDNALPATPACQCSVADIRARLQAPTDGLSSAEAATRLQQQGSNSLPQARGRSLWRRLWAQISNLLILVLLSAVVITALLGHTLDSLVILAVVISQALIGLVQEGRAEQALSAIRHMLAPTASVIRDGHSQRIAAAELVAGDTVLLEPGDRVPADIRLERCHSLSLDEAILTGESLAVEKQPEALTSTNALGDQSNMAFSGTLVVRGTGRGVVVATGSRSEIGRISGLLQQTTGLQTPLLAQMDRFARLMATLVVVSGLLILLLGYWLSDLPFADLFIAVVGLTVAGIPEGLPAILSITLAVGVRSMARRQAVVRRMPAIETIGAVSVICSDKTGTLTRNEMMVSALACGAHYRQVRGDGYALDGGLNEPLAETLQTPLMLAAALCNDASLQADNGTVKIHGDPMEAALQVLVHRLDGDPVRLAQHWPRTDEIPFDAEYRLMATLNHDHQGRHQLWVKGAPEAVLQRCRSQLDETEGSVTLAQDYWSDMIERLASDGQRVLALACKEHSGSELEMTDLNDLQLIGLVGLMDPPRSEAIAAVAECHAAGIEVKMITGDHGLTASAIAARLGLHNSAEVLTGKQLDELDDQALQDCVGRVNVYARTSPEHKLRLVQALQSCGDGRNGDGLSGKRQGGAVVAMTGDGVNDAPALKAADVGIAMGHKGSQAAREASAVVLLDDNFASLVAAVKEGRTVYQNLKKGIAFMLPINGGESISLMVALLWGHTLPISALQILWVNMISSVILAMTLAFEPALPGMMQQPPRARNEALLSRPLAWKVLQVSLLFLVGIFAAWHWGMAHSGSEAFASTVAVNALVAMELFYLFTVRYPPGQAISWQGFKGTPVIWVAIAALILMQSLFNWLPLFQRTFNSMAPDLPALMVATGCGVAVLLILQLEGWIRGRWCNNHGD</sequence>
<dbReference type="PRINTS" id="PR00119">
    <property type="entry name" value="CATATPASE"/>
</dbReference>
<evidence type="ECO:0000256" key="1">
    <source>
        <dbReference type="ARBA" id="ARBA00004127"/>
    </source>
</evidence>
<dbReference type="InterPro" id="IPR018303">
    <property type="entry name" value="ATPase_P-typ_P_site"/>
</dbReference>
<dbReference type="SUPFAM" id="SSF81665">
    <property type="entry name" value="Calcium ATPase, transmembrane domain M"/>
    <property type="match status" value="1"/>
</dbReference>
<feature type="transmembrane region" description="Helical" evidence="11">
    <location>
        <begin position="746"/>
        <end position="766"/>
    </location>
</feature>
<evidence type="ECO:0000256" key="9">
    <source>
        <dbReference type="ARBA" id="ARBA00022989"/>
    </source>
</evidence>
<feature type="transmembrane region" description="Helical" evidence="11">
    <location>
        <begin position="714"/>
        <end position="734"/>
    </location>
</feature>
<dbReference type="NCBIfam" id="TIGR01494">
    <property type="entry name" value="ATPase_P-type"/>
    <property type="match status" value="2"/>
</dbReference>
<keyword evidence="7" id="KW-0460">Magnesium</keyword>
<evidence type="ECO:0000259" key="12">
    <source>
        <dbReference type="SMART" id="SM00831"/>
    </source>
</evidence>
<dbReference type="Gene3D" id="1.20.1110.10">
    <property type="entry name" value="Calcium-transporting ATPase, transmembrane domain"/>
    <property type="match status" value="1"/>
</dbReference>
<dbReference type="InterPro" id="IPR001757">
    <property type="entry name" value="P_typ_ATPase"/>
</dbReference>
<dbReference type="RefSeq" id="WP_260976329.1">
    <property type="nucleotide sequence ID" value="NZ_JAOANI010000018.1"/>
</dbReference>
<dbReference type="InterPro" id="IPR050510">
    <property type="entry name" value="Cation_transp_ATPase_P-type"/>
</dbReference>
<feature type="transmembrane region" description="Helical" evidence="11">
    <location>
        <begin position="817"/>
        <end position="835"/>
    </location>
</feature>
<dbReference type="InterPro" id="IPR044492">
    <property type="entry name" value="P_typ_ATPase_HD_dom"/>
</dbReference>
<feature type="transmembrane region" description="Helical" evidence="11">
    <location>
        <begin position="855"/>
        <end position="875"/>
    </location>
</feature>
<keyword evidence="10 11" id="KW-0472">Membrane</keyword>
<keyword evidence="9 11" id="KW-1133">Transmembrane helix</keyword>
<dbReference type="InterPro" id="IPR023299">
    <property type="entry name" value="ATPase_P-typ_cyto_dom_N"/>
</dbReference>
<evidence type="ECO:0000256" key="4">
    <source>
        <dbReference type="ARBA" id="ARBA00022692"/>
    </source>
</evidence>
<evidence type="ECO:0000256" key="8">
    <source>
        <dbReference type="ARBA" id="ARBA00022967"/>
    </source>
</evidence>
<evidence type="ECO:0000313" key="14">
    <source>
        <dbReference type="Proteomes" id="UP001147830"/>
    </source>
</evidence>
<dbReference type="Pfam" id="PF00122">
    <property type="entry name" value="E1-E2_ATPase"/>
    <property type="match status" value="1"/>
</dbReference>
<proteinExistence type="inferred from homology"/>
<dbReference type="FunFam" id="3.40.50.1000:FF:000001">
    <property type="entry name" value="Phospholipid-transporting ATPase IC"/>
    <property type="match status" value="1"/>
</dbReference>
<dbReference type="SFLD" id="SFLDF00027">
    <property type="entry name" value="p-type_atpase"/>
    <property type="match status" value="1"/>
</dbReference>
<dbReference type="Gene3D" id="3.40.1110.10">
    <property type="entry name" value="Calcium-transporting ATPase, cytoplasmic domain N"/>
    <property type="match status" value="1"/>
</dbReference>
<dbReference type="Gene3D" id="3.40.50.1000">
    <property type="entry name" value="HAD superfamily/HAD-like"/>
    <property type="match status" value="1"/>
</dbReference>
<reference evidence="13" key="1">
    <citation type="journal article" date="2022" name="Front. Microbiol.">
        <title>Genome-based taxonomic rearrangement of Oceanobacter-related bacteria including the description of Thalassolituus hydrocarbonoclasticus sp. nov. and Thalassolituus pacificus sp. nov. and emended description of the genus Thalassolituus.</title>
        <authorList>
            <person name="Dong C."/>
            <person name="Wei L."/>
            <person name="Wang J."/>
            <person name="Lai Q."/>
            <person name="Huang Z."/>
            <person name="Shao Z."/>
        </authorList>
    </citation>
    <scope>NUCLEOTIDE SEQUENCE</scope>
    <source>
        <strain evidence="13">59MF3M-4</strain>
    </source>
</reference>
<dbReference type="SFLD" id="SFLDG00002">
    <property type="entry name" value="C1.7:_P-type_atpase_like"/>
    <property type="match status" value="1"/>
</dbReference>
<keyword evidence="6" id="KW-0067">ATP-binding</keyword>
<protein>
    <submittedName>
        <fullName evidence="13">HAD-IC family P-type ATPase</fullName>
    </submittedName>
</protein>
<feature type="transmembrane region" description="Helical" evidence="11">
    <location>
        <begin position="261"/>
        <end position="280"/>
    </location>
</feature>
<dbReference type="Gene3D" id="2.70.150.10">
    <property type="entry name" value="Calcium-transporting ATPase, cytoplasmic transduction domain A"/>
    <property type="match status" value="1"/>
</dbReference>
<dbReference type="SUPFAM" id="SSF56784">
    <property type="entry name" value="HAD-like"/>
    <property type="match status" value="1"/>
</dbReference>
<dbReference type="GO" id="GO:0005886">
    <property type="term" value="C:plasma membrane"/>
    <property type="evidence" value="ECO:0007669"/>
    <property type="project" value="TreeGrafter"/>
</dbReference>
<evidence type="ECO:0000256" key="2">
    <source>
        <dbReference type="ARBA" id="ARBA00005675"/>
    </source>
</evidence>
<dbReference type="Pfam" id="PF00689">
    <property type="entry name" value="Cation_ATPase_C"/>
    <property type="match status" value="1"/>
</dbReference>
<dbReference type="InterPro" id="IPR006068">
    <property type="entry name" value="ATPase_P-typ_cation-transptr_C"/>
</dbReference>
<dbReference type="PROSITE" id="PS00154">
    <property type="entry name" value="ATPASE_E1_E2"/>
    <property type="match status" value="1"/>
</dbReference>
<dbReference type="GO" id="GO:0036376">
    <property type="term" value="P:sodium ion export across plasma membrane"/>
    <property type="evidence" value="ECO:0007669"/>
    <property type="project" value="TreeGrafter"/>
</dbReference>
<keyword evidence="4 11" id="KW-0812">Transmembrane</keyword>
<comment type="subcellular location">
    <subcellularLocation>
        <location evidence="1">Endomembrane system</location>
        <topology evidence="1">Multi-pass membrane protein</topology>
    </subcellularLocation>
</comment>
<organism evidence="13 14">
    <name type="scientific">Thalassolituus pacificus</name>
    <dbReference type="NCBI Taxonomy" id="2975440"/>
    <lineage>
        <taxon>Bacteria</taxon>
        <taxon>Pseudomonadati</taxon>
        <taxon>Pseudomonadota</taxon>
        <taxon>Gammaproteobacteria</taxon>
        <taxon>Oceanospirillales</taxon>
        <taxon>Oceanospirillaceae</taxon>
        <taxon>Thalassolituus</taxon>
    </lineage>
</organism>
<dbReference type="InterPro" id="IPR059000">
    <property type="entry name" value="ATPase_P-type_domA"/>
</dbReference>
<dbReference type="InterPro" id="IPR023298">
    <property type="entry name" value="ATPase_P-typ_TM_dom_sf"/>
</dbReference>
<keyword evidence="8" id="KW-1278">Translocase</keyword>
<accession>A0A9X2WFI4</accession>
<evidence type="ECO:0000256" key="3">
    <source>
        <dbReference type="ARBA" id="ARBA00022553"/>
    </source>
</evidence>
<feature type="transmembrane region" description="Helical" evidence="11">
    <location>
        <begin position="887"/>
        <end position="904"/>
    </location>
</feature>
<dbReference type="Pfam" id="PF13246">
    <property type="entry name" value="Cation_ATPase"/>
    <property type="match status" value="1"/>
</dbReference>
<evidence type="ECO:0000313" key="13">
    <source>
        <dbReference type="EMBL" id="MCT7359458.1"/>
    </source>
</evidence>
<dbReference type="PANTHER" id="PTHR43294">
    <property type="entry name" value="SODIUM/POTASSIUM-TRANSPORTING ATPASE SUBUNIT ALPHA"/>
    <property type="match status" value="1"/>
</dbReference>